<feature type="region of interest" description="Disordered" evidence="1">
    <location>
        <begin position="237"/>
        <end position="284"/>
    </location>
</feature>
<keyword evidence="3" id="KW-1185">Reference proteome</keyword>
<feature type="compositionally biased region" description="Polar residues" evidence="1">
    <location>
        <begin position="352"/>
        <end position="366"/>
    </location>
</feature>
<feature type="chain" id="PRO_5045035366" evidence="2">
    <location>
        <begin position="19"/>
        <end position="1036"/>
    </location>
</feature>
<feature type="compositionally biased region" description="Polar residues" evidence="1">
    <location>
        <begin position="459"/>
        <end position="470"/>
    </location>
</feature>
<feature type="region of interest" description="Disordered" evidence="1">
    <location>
        <begin position="459"/>
        <end position="479"/>
    </location>
</feature>
<gene>
    <name evidence="4" type="primary">LOC113695645</name>
</gene>
<keyword evidence="2" id="KW-0732">Signal</keyword>
<feature type="signal peptide" evidence="2">
    <location>
        <begin position="1"/>
        <end position="18"/>
    </location>
</feature>
<reference evidence="4" key="1">
    <citation type="submission" date="2025-08" db="UniProtKB">
        <authorList>
            <consortium name="RefSeq"/>
        </authorList>
    </citation>
    <scope>IDENTIFICATION</scope>
    <source>
        <tissue evidence="4">Leaves</tissue>
    </source>
</reference>
<dbReference type="PANTHER" id="PTHR31390">
    <property type="entry name" value="EXPRESSED PROTEIN"/>
    <property type="match status" value="1"/>
</dbReference>
<name>A0ABM4USV9_COFAR</name>
<feature type="region of interest" description="Disordered" evidence="1">
    <location>
        <begin position="1013"/>
        <end position="1036"/>
    </location>
</feature>
<feature type="compositionally biased region" description="Basic and acidic residues" evidence="1">
    <location>
        <begin position="273"/>
        <end position="283"/>
    </location>
</feature>
<feature type="compositionally biased region" description="Pro residues" evidence="1">
    <location>
        <begin position="1027"/>
        <end position="1036"/>
    </location>
</feature>
<dbReference type="Proteomes" id="UP001652660">
    <property type="component" value="Chromosome 6e"/>
</dbReference>
<dbReference type="Pfam" id="PF12043">
    <property type="entry name" value="DUF3527"/>
    <property type="match status" value="2"/>
</dbReference>
<feature type="compositionally biased region" description="Polar residues" evidence="1">
    <location>
        <begin position="241"/>
        <end position="253"/>
    </location>
</feature>
<dbReference type="PANTHER" id="PTHR31390:SF12">
    <property type="entry name" value="PUTATIVE (DUF3527)-RELATED"/>
    <property type="match status" value="1"/>
</dbReference>
<feature type="compositionally biased region" description="Low complexity" evidence="1">
    <location>
        <begin position="1017"/>
        <end position="1026"/>
    </location>
</feature>
<accession>A0ABM4USV9</accession>
<protein>
    <submittedName>
        <fullName evidence="4">Uncharacterized protein isoform X1</fullName>
    </submittedName>
</protein>
<organism evidence="3 4">
    <name type="scientific">Coffea arabica</name>
    <name type="common">Arabian coffee</name>
    <dbReference type="NCBI Taxonomy" id="13443"/>
    <lineage>
        <taxon>Eukaryota</taxon>
        <taxon>Viridiplantae</taxon>
        <taxon>Streptophyta</taxon>
        <taxon>Embryophyta</taxon>
        <taxon>Tracheophyta</taxon>
        <taxon>Spermatophyta</taxon>
        <taxon>Magnoliopsida</taxon>
        <taxon>eudicotyledons</taxon>
        <taxon>Gunneridae</taxon>
        <taxon>Pentapetalae</taxon>
        <taxon>asterids</taxon>
        <taxon>lamiids</taxon>
        <taxon>Gentianales</taxon>
        <taxon>Rubiaceae</taxon>
        <taxon>Ixoroideae</taxon>
        <taxon>Gardenieae complex</taxon>
        <taxon>Bertiereae - Coffeeae clade</taxon>
        <taxon>Coffeeae</taxon>
        <taxon>Coffea</taxon>
    </lineage>
</organism>
<evidence type="ECO:0000256" key="2">
    <source>
        <dbReference type="SAM" id="SignalP"/>
    </source>
</evidence>
<sequence length="1036" mass="114006">MSCSLKMICCCLPNAIFAAKLGVLDAMSAYTKSSKEYSEPARTMGHDVEFKRNSRQQQSSNAVKEKILPIQAHQRLKFHKKLEVINPFIQLSTDNHPDGLRQQMDDELVIRKKSSIGLQKQQLVSKTNNEDDELVKHMSNLPGYLQRVEKQKNVQVQALNFGVLDWKRLEKWKYNERMPARSHPKVSSSGKTMDMENGKSALSKTSVGRKQPSANLHLNSVTEMKLCDDVQQSKGKLKNIQYPQTPSGRTTAGQKKDYCQKVKNPSSSCPQMNHEKGKKKEADWTTSQQKAALSLDQTENSISMSSLPMCYQQGKIGTGRDDDIKGRPISSNAELQNIVLLVPKCPSKRRSSQNSRSLESRISPNEQLTKHARGRYSDCFSSLELQSGEVYNEIPCSFPMPASVATARDRKPGYHVQPRNNNNSINFQSSEAKCSHSKLCNVGCPASVDTCEVTELNTAKETNSRTSSHGQLADGNRLSYSGDFSSQELHKRELQYEIPHSCPLPATVAISRGREPDVWMYPFQCGISSEPGSSRATCPEEKSYNLDDSVSVESFKGTNLDFAKHAADKRRHPSPNRRFSFSFGRLSRSFSFKESSAVPALSSTPLAAKSSRENPEVFAAIDDSKMDKANSSGRRRPSPFRRLLDPVLKSKVAHSTEAVQSKGAIEKNSSFGSVQPISNSKPLSNETNQASPVQALMQLTVKNGLPFFKFVVDSRSDILAAAVNQLPTSGKVDSTLTFSFYSVHEIKKKAGGWITNGSKEKHCGFGYDIVGKMKISRSFFSELNADGCNDQFMVIESVLFDVNVAEGNKGAPEVSPNREVAAIIFKEPAAKWNNRESIVGHTCKQKGFLGFSPGSTYGYGEKENFSSITVILPGGFHSLPMDGAPSSLIQRWKSGGSCDCGGWDVGCKLKVLANEKKGSNSSIPATSCSTLHRMNLFIQGGERKGQPIFSLAPFKDGFHSIDFDASVSLLEAFSICVAVITSRHLSGIFDGNLLPEAKVSVEAKNEDVDMKNMSITPSEVPPKYVSSPPPSPVGRI</sequence>
<evidence type="ECO:0000256" key="1">
    <source>
        <dbReference type="SAM" id="MobiDB-lite"/>
    </source>
</evidence>
<dbReference type="RefSeq" id="XP_071910373.1">
    <property type="nucleotide sequence ID" value="XM_072054272.1"/>
</dbReference>
<dbReference type="InterPro" id="IPR021916">
    <property type="entry name" value="DUF3527"/>
</dbReference>
<dbReference type="GeneID" id="113695645"/>
<proteinExistence type="predicted"/>
<feature type="region of interest" description="Disordered" evidence="1">
    <location>
        <begin position="346"/>
        <end position="366"/>
    </location>
</feature>
<evidence type="ECO:0000313" key="3">
    <source>
        <dbReference type="Proteomes" id="UP001652660"/>
    </source>
</evidence>
<evidence type="ECO:0000313" key="4">
    <source>
        <dbReference type="RefSeq" id="XP_071910373.1"/>
    </source>
</evidence>